<reference evidence="2" key="1">
    <citation type="journal article" date="2019" name="Int. J. Syst. Evol. Microbiol.">
        <title>The Global Catalogue of Microorganisms (GCM) 10K type strain sequencing project: providing services to taxonomists for standard genome sequencing and annotation.</title>
        <authorList>
            <consortium name="The Broad Institute Genomics Platform"/>
            <consortium name="The Broad Institute Genome Sequencing Center for Infectious Disease"/>
            <person name="Wu L."/>
            <person name="Ma J."/>
        </authorList>
    </citation>
    <scope>NUCLEOTIDE SEQUENCE [LARGE SCALE GENOMIC DNA]</scope>
    <source>
        <strain evidence="2">JCM 18306</strain>
    </source>
</reference>
<evidence type="ECO:0008006" key="3">
    <source>
        <dbReference type="Google" id="ProtNLM"/>
    </source>
</evidence>
<organism evidence="1 2">
    <name type="scientific">Streptomyces thinghirensis</name>
    <dbReference type="NCBI Taxonomy" id="551547"/>
    <lineage>
        <taxon>Bacteria</taxon>
        <taxon>Bacillati</taxon>
        <taxon>Actinomycetota</taxon>
        <taxon>Actinomycetes</taxon>
        <taxon>Kitasatosporales</taxon>
        <taxon>Streptomycetaceae</taxon>
        <taxon>Streptomyces</taxon>
    </lineage>
</organism>
<protein>
    <recommendedName>
        <fullName evidence="3">Sigma-70 family RNA polymerase sigma factor</fullName>
    </recommendedName>
</protein>
<accession>A0ABP9TFB6</accession>
<evidence type="ECO:0000313" key="1">
    <source>
        <dbReference type="EMBL" id="GAA5216889.1"/>
    </source>
</evidence>
<dbReference type="RefSeq" id="WP_345637807.1">
    <property type="nucleotide sequence ID" value="NZ_BAABJR010000028.1"/>
</dbReference>
<keyword evidence="2" id="KW-1185">Reference proteome</keyword>
<dbReference type="Proteomes" id="UP001499878">
    <property type="component" value="Unassembled WGS sequence"/>
</dbReference>
<comment type="caution">
    <text evidence="1">The sequence shown here is derived from an EMBL/GenBank/DDBJ whole genome shotgun (WGS) entry which is preliminary data.</text>
</comment>
<evidence type="ECO:0000313" key="2">
    <source>
        <dbReference type="Proteomes" id="UP001499878"/>
    </source>
</evidence>
<name>A0ABP9TFB6_9ACTN</name>
<dbReference type="EMBL" id="BAABJR010000028">
    <property type="protein sequence ID" value="GAA5216889.1"/>
    <property type="molecule type" value="Genomic_DNA"/>
</dbReference>
<proteinExistence type="predicted"/>
<sequence>MPQEDAARAAVRVLPEGRAGEGRGAGGRAAAPRCAHCARQCRAEIRWTRVDDRHGHLARSVDSGELAHALQGLGDEFGAGYDPHEPVEQALAAAEHTTRLARLLEARAAVLVVHLRDDHKQSWRTIAKAIHGDPEKQSTVRRQYDAGRRHIEGG</sequence>
<gene>
    <name evidence="1" type="ORF">GCM10023323_71740</name>
</gene>